<sequence length="261" mass="28828">MTELCLTVTEVQATTLEALDVTKATGPDGIPAHLLKETASVIAPSICKLFNKSSTLGIVPNEWKNVNVVPVFKKGEADYTESYRPISLLSQVSKVLERCVLNSFKERLREVVKECKHGCLNGKSCASNLLEVLHHIGSLLDNGSQIDVVYMDMSKAFDKVCHSRMLQKLRAFGFGVPQGSILGPALFLLYMNDLPDAVKTNNIAMFADDTKTYQEIKSVDDVASLQDDLDRLDAWSNSSVLAFNGEKCKTQRITRKVNIVD</sequence>
<dbReference type="CDD" id="cd01650">
    <property type="entry name" value="RT_nLTR_like"/>
    <property type="match status" value="1"/>
</dbReference>
<dbReference type="PROSITE" id="PS50878">
    <property type="entry name" value="RT_POL"/>
    <property type="match status" value="1"/>
</dbReference>
<evidence type="ECO:0000313" key="2">
    <source>
        <dbReference type="Proteomes" id="UP001152795"/>
    </source>
</evidence>
<reference evidence="1" key="1">
    <citation type="submission" date="2020-04" db="EMBL/GenBank/DDBJ databases">
        <authorList>
            <person name="Alioto T."/>
            <person name="Alioto T."/>
            <person name="Gomez Garrido J."/>
        </authorList>
    </citation>
    <scope>NUCLEOTIDE SEQUENCE</scope>
    <source>
        <strain evidence="1">A484AB</strain>
    </source>
</reference>
<dbReference type="InterPro" id="IPR000477">
    <property type="entry name" value="RT_dom"/>
</dbReference>
<protein>
    <submittedName>
        <fullName evidence="1">Uncharacterized protein</fullName>
    </submittedName>
</protein>
<dbReference type="AlphaFoldDB" id="A0A6S7GP61"/>
<dbReference type="Proteomes" id="UP001152795">
    <property type="component" value="Unassembled WGS sequence"/>
</dbReference>
<dbReference type="OrthoDB" id="416454at2759"/>
<dbReference type="EMBL" id="CACRXK020002259">
    <property type="protein sequence ID" value="CAB3993425.1"/>
    <property type="molecule type" value="Genomic_DNA"/>
</dbReference>
<dbReference type="SUPFAM" id="SSF56672">
    <property type="entry name" value="DNA/RNA polymerases"/>
    <property type="match status" value="1"/>
</dbReference>
<keyword evidence="2" id="KW-1185">Reference proteome</keyword>
<evidence type="ECO:0000313" key="1">
    <source>
        <dbReference type="EMBL" id="CAB3993425.1"/>
    </source>
</evidence>
<dbReference type="InterPro" id="IPR043502">
    <property type="entry name" value="DNA/RNA_pol_sf"/>
</dbReference>
<gene>
    <name evidence="1" type="ORF">PACLA_8A000889</name>
</gene>
<dbReference type="Pfam" id="PF00078">
    <property type="entry name" value="RVT_1"/>
    <property type="match status" value="1"/>
</dbReference>
<name>A0A6S7GP61_PARCT</name>
<proteinExistence type="predicted"/>
<comment type="caution">
    <text evidence="1">The sequence shown here is derived from an EMBL/GenBank/DDBJ whole genome shotgun (WGS) entry which is preliminary data.</text>
</comment>
<dbReference type="PANTHER" id="PTHR33332">
    <property type="entry name" value="REVERSE TRANSCRIPTASE DOMAIN-CONTAINING PROTEIN"/>
    <property type="match status" value="1"/>
</dbReference>
<organism evidence="1 2">
    <name type="scientific">Paramuricea clavata</name>
    <name type="common">Red gorgonian</name>
    <name type="synonym">Violescent sea-whip</name>
    <dbReference type="NCBI Taxonomy" id="317549"/>
    <lineage>
        <taxon>Eukaryota</taxon>
        <taxon>Metazoa</taxon>
        <taxon>Cnidaria</taxon>
        <taxon>Anthozoa</taxon>
        <taxon>Octocorallia</taxon>
        <taxon>Malacalcyonacea</taxon>
        <taxon>Plexauridae</taxon>
        <taxon>Paramuricea</taxon>
    </lineage>
</organism>
<accession>A0A6S7GP61</accession>